<proteinExistence type="predicted"/>
<reference evidence="1 2" key="1">
    <citation type="submission" date="2017-08" db="EMBL/GenBank/DDBJ databases">
        <title>Genomic analysis reveals CRISPR-Cas mediated host-pathogen interaction between enterotoxigenic Escherichia coli and phages.</title>
        <authorList>
            <person name="Chakraborty S."/>
            <person name="Begum Y.A."/>
            <person name="Qadri F."/>
            <person name="Camilli A."/>
        </authorList>
    </citation>
    <scope>NUCLEOTIDE SEQUENCE [LARGE SCALE GENOMIC DNA]</scope>
</reference>
<sequence length="33" mass="3831">MVIVLSLSRGYTFRDSRRYPSSQTSSRTIHLES</sequence>
<accession>A0A384WIF6</accession>
<name>A0A384WIF6_9CAUD</name>
<organism evidence="1 2">
    <name type="scientific">Escherichia phage IMM-002</name>
    <dbReference type="NCBI Taxonomy" id="2041760"/>
    <lineage>
        <taxon>Viruses</taxon>
        <taxon>Duplodnaviria</taxon>
        <taxon>Heunggongvirae</taxon>
        <taxon>Uroviricota</taxon>
        <taxon>Caudoviricetes</taxon>
        <taxon>Autographivirales</taxon>
        <taxon>Autotranscriptaviridae</taxon>
        <taxon>Studiervirinae</taxon>
        <taxon>Kayfunavirus</taxon>
        <taxon>Kayfunavirus IMM002</taxon>
    </lineage>
</organism>
<keyword evidence="2" id="KW-1185">Reference proteome</keyword>
<dbReference type="GeneID" id="55003925"/>
<evidence type="ECO:0000313" key="2">
    <source>
        <dbReference type="Proteomes" id="UP000275089"/>
    </source>
</evidence>
<evidence type="ECO:0000313" key="1">
    <source>
        <dbReference type="EMBL" id="ATI16983.1"/>
    </source>
</evidence>
<dbReference type="RefSeq" id="YP_009812852.1">
    <property type="nucleotide sequence ID" value="NC_048071.1"/>
</dbReference>
<dbReference type="KEGG" id="vg:55003925"/>
<protein>
    <submittedName>
        <fullName evidence="1">Uncharacterized protein</fullName>
    </submittedName>
</protein>
<dbReference type="EMBL" id="MF630921">
    <property type="protein sequence ID" value="ATI16983.1"/>
    <property type="molecule type" value="Genomic_DNA"/>
</dbReference>
<dbReference type="Proteomes" id="UP000275089">
    <property type="component" value="Segment"/>
</dbReference>